<accession>A0A7C8I0Q0</accession>
<dbReference type="AlphaFoldDB" id="A0A7C8I0Q0"/>
<proteinExistence type="predicted"/>
<protein>
    <submittedName>
        <fullName evidence="1">Uncharacterized protein</fullName>
    </submittedName>
</protein>
<evidence type="ECO:0000313" key="1">
    <source>
        <dbReference type="EMBL" id="KAF2867568.1"/>
    </source>
</evidence>
<keyword evidence="2" id="KW-1185">Reference proteome</keyword>
<name>A0A7C8I0Q0_9PLEO</name>
<sequence length="162" mass="17457">MLTMLVARASSRGSGYAGMMGARGLNVTRAACVLATKRWGRRVCNGSIHVGPREAELGPHRLDMPPLRACPGAVLSQAAGDTLLALCESRYHTNKQCYCDRPPSASGSKSRLIGVSHHRLAHSAARSASGVREQEGCAFQRQSSGRGRTFRPLVMAEHHHSR</sequence>
<organism evidence="1 2">
    <name type="scientific">Massariosphaeria phaeospora</name>
    <dbReference type="NCBI Taxonomy" id="100035"/>
    <lineage>
        <taxon>Eukaryota</taxon>
        <taxon>Fungi</taxon>
        <taxon>Dikarya</taxon>
        <taxon>Ascomycota</taxon>
        <taxon>Pezizomycotina</taxon>
        <taxon>Dothideomycetes</taxon>
        <taxon>Pleosporomycetidae</taxon>
        <taxon>Pleosporales</taxon>
        <taxon>Pleosporales incertae sedis</taxon>
        <taxon>Massariosphaeria</taxon>
    </lineage>
</organism>
<dbReference type="Proteomes" id="UP000481861">
    <property type="component" value="Unassembled WGS sequence"/>
</dbReference>
<reference evidence="1 2" key="1">
    <citation type="submission" date="2020-01" db="EMBL/GenBank/DDBJ databases">
        <authorList>
            <consortium name="DOE Joint Genome Institute"/>
            <person name="Haridas S."/>
            <person name="Albert R."/>
            <person name="Binder M."/>
            <person name="Bloem J."/>
            <person name="Labutti K."/>
            <person name="Salamov A."/>
            <person name="Andreopoulos B."/>
            <person name="Baker S.E."/>
            <person name="Barry K."/>
            <person name="Bills G."/>
            <person name="Bluhm B.H."/>
            <person name="Cannon C."/>
            <person name="Castanera R."/>
            <person name="Culley D.E."/>
            <person name="Daum C."/>
            <person name="Ezra D."/>
            <person name="Gonzalez J.B."/>
            <person name="Henrissat B."/>
            <person name="Kuo A."/>
            <person name="Liang C."/>
            <person name="Lipzen A."/>
            <person name="Lutzoni F."/>
            <person name="Magnuson J."/>
            <person name="Mondo S."/>
            <person name="Nolan M."/>
            <person name="Ohm R."/>
            <person name="Pangilinan J."/>
            <person name="Park H.-J.H."/>
            <person name="Ramirez L."/>
            <person name="Alfaro M."/>
            <person name="Sun H."/>
            <person name="Tritt A."/>
            <person name="Yoshinaga Y."/>
            <person name="Zwiers L.-H.L."/>
            <person name="Turgeon B.G."/>
            <person name="Goodwin S.B."/>
            <person name="Spatafora J.W."/>
            <person name="Crous P.W."/>
            <person name="Grigoriev I.V."/>
        </authorList>
    </citation>
    <scope>NUCLEOTIDE SEQUENCE [LARGE SCALE GENOMIC DNA]</scope>
    <source>
        <strain evidence="1 2">CBS 611.86</strain>
    </source>
</reference>
<dbReference type="EMBL" id="JAADJZ010000022">
    <property type="protein sequence ID" value="KAF2867568.1"/>
    <property type="molecule type" value="Genomic_DNA"/>
</dbReference>
<gene>
    <name evidence="1" type="ORF">BDV95DRAFT_169375</name>
</gene>
<comment type="caution">
    <text evidence="1">The sequence shown here is derived from an EMBL/GenBank/DDBJ whole genome shotgun (WGS) entry which is preliminary data.</text>
</comment>
<evidence type="ECO:0000313" key="2">
    <source>
        <dbReference type="Proteomes" id="UP000481861"/>
    </source>
</evidence>